<dbReference type="CDD" id="cd23799">
    <property type="entry name" value="UBCc_UBE2J"/>
    <property type="match status" value="1"/>
</dbReference>
<name>A0A7S3CF37_9CHLO</name>
<dbReference type="Pfam" id="PF00179">
    <property type="entry name" value="UQ_con"/>
    <property type="match status" value="1"/>
</dbReference>
<evidence type="ECO:0000259" key="2">
    <source>
        <dbReference type="PROSITE" id="PS50127"/>
    </source>
</evidence>
<dbReference type="InterPro" id="IPR000608">
    <property type="entry name" value="UBC"/>
</dbReference>
<dbReference type="InterPro" id="IPR016135">
    <property type="entry name" value="UBQ-conjugating_enzyme/RWD"/>
</dbReference>
<accession>A0A7S3CF37</accession>
<feature type="region of interest" description="Disordered" evidence="1">
    <location>
        <begin position="37"/>
        <end position="57"/>
    </location>
</feature>
<evidence type="ECO:0000256" key="1">
    <source>
        <dbReference type="SAM" id="MobiDB-lite"/>
    </source>
</evidence>
<gene>
    <name evidence="3" type="ORF">CROS1456_LOCUS7509</name>
</gene>
<reference evidence="3" key="1">
    <citation type="submission" date="2021-01" db="EMBL/GenBank/DDBJ databases">
        <authorList>
            <person name="Corre E."/>
            <person name="Pelletier E."/>
            <person name="Niang G."/>
            <person name="Scheremetjew M."/>
            <person name="Finn R."/>
            <person name="Kale V."/>
            <person name="Holt S."/>
            <person name="Cochrane G."/>
            <person name="Meng A."/>
            <person name="Brown T."/>
            <person name="Cohen L."/>
        </authorList>
    </citation>
    <scope>NUCLEOTIDE SEQUENCE</scope>
    <source>
        <strain evidence="3">RCC1871</strain>
    </source>
</reference>
<dbReference type="PROSITE" id="PS50127">
    <property type="entry name" value="UBC_2"/>
    <property type="match status" value="1"/>
</dbReference>
<dbReference type="SUPFAM" id="SSF54495">
    <property type="entry name" value="UBC-like"/>
    <property type="match status" value="1"/>
</dbReference>
<dbReference type="AlphaFoldDB" id="A0A7S3CF37"/>
<evidence type="ECO:0000313" key="3">
    <source>
        <dbReference type="EMBL" id="CAE0194418.1"/>
    </source>
</evidence>
<dbReference type="Gene3D" id="3.10.110.10">
    <property type="entry name" value="Ubiquitin Conjugating Enzyme"/>
    <property type="match status" value="1"/>
</dbReference>
<dbReference type="PANTHER" id="PTHR24067">
    <property type="entry name" value="UBIQUITIN-CONJUGATING ENZYME E2"/>
    <property type="match status" value="1"/>
</dbReference>
<dbReference type="EMBL" id="HBHZ01009782">
    <property type="protein sequence ID" value="CAE0194418.1"/>
    <property type="molecule type" value="Transcribed_RNA"/>
</dbReference>
<proteinExistence type="predicted"/>
<feature type="domain" description="UBC core" evidence="2">
    <location>
        <begin position="20"/>
        <end position="175"/>
    </location>
</feature>
<dbReference type="InterPro" id="IPR050113">
    <property type="entry name" value="Ub_conjugating_enzyme"/>
</dbReference>
<sequence>MAAMASDVEALKANWNAKTPSVRRILQEVKELTSRAEEQLARQRGASTSTGGGSDAGEGVAIVAEALEENIFEWHFAIGGQVGSEYEGGVYHGRILLPAEYPFKPPDFVMLTPSGRFEVGKRICLSISRHHPEHWQPSWSVRTALTALIAFMPTPGEGEKALGTQLCGDSNVARR</sequence>
<organism evidence="3">
    <name type="scientific">Chloropicon roscoffensis</name>
    <dbReference type="NCBI Taxonomy" id="1461544"/>
    <lineage>
        <taxon>Eukaryota</taxon>
        <taxon>Viridiplantae</taxon>
        <taxon>Chlorophyta</taxon>
        <taxon>Chloropicophyceae</taxon>
        <taxon>Chloropicales</taxon>
        <taxon>Chloropicaceae</taxon>
        <taxon>Chloropicon</taxon>
    </lineage>
</organism>
<protein>
    <recommendedName>
        <fullName evidence="2">UBC core domain-containing protein</fullName>
    </recommendedName>
</protein>
<dbReference type="SMART" id="SM00212">
    <property type="entry name" value="UBCc"/>
    <property type="match status" value="1"/>
</dbReference>